<dbReference type="Proteomes" id="UP000178532">
    <property type="component" value="Unassembled WGS sequence"/>
</dbReference>
<sequence length="116" mass="13171">MLIAREQIDKETLDALAKEWHHSLVKGVADISRLIVALGGEWHIDANNRLIEDGSEQKNLWGFNLYPKESGDKAIEYNSLINIRPMQGNRSMEIMDEETRKAVRKVVALTVPFLGL</sequence>
<dbReference type="AlphaFoldDB" id="A0A1F6DMK6"/>
<evidence type="ECO:0000313" key="1">
    <source>
        <dbReference type="EMBL" id="OGG62665.1"/>
    </source>
</evidence>
<dbReference type="InterPro" id="IPR043731">
    <property type="entry name" value="DUF5674"/>
</dbReference>
<name>A0A1F6DMK6_9BACT</name>
<accession>A0A1F6DMK6</accession>
<protein>
    <submittedName>
        <fullName evidence="1">Uncharacterized protein</fullName>
    </submittedName>
</protein>
<evidence type="ECO:0000313" key="2">
    <source>
        <dbReference type="Proteomes" id="UP000178532"/>
    </source>
</evidence>
<dbReference type="Pfam" id="PF18924">
    <property type="entry name" value="DUF5674"/>
    <property type="match status" value="1"/>
</dbReference>
<reference evidence="1 2" key="1">
    <citation type="journal article" date="2016" name="Nat. Commun.">
        <title>Thousands of microbial genomes shed light on interconnected biogeochemical processes in an aquifer system.</title>
        <authorList>
            <person name="Anantharaman K."/>
            <person name="Brown C.T."/>
            <person name="Hug L.A."/>
            <person name="Sharon I."/>
            <person name="Castelle C.J."/>
            <person name="Probst A.J."/>
            <person name="Thomas B.C."/>
            <person name="Singh A."/>
            <person name="Wilkins M.J."/>
            <person name="Karaoz U."/>
            <person name="Brodie E.L."/>
            <person name="Williams K.H."/>
            <person name="Hubbard S.S."/>
            <person name="Banfield J.F."/>
        </authorList>
    </citation>
    <scope>NUCLEOTIDE SEQUENCE [LARGE SCALE GENOMIC DNA]</scope>
</reference>
<organism evidence="1 2">
    <name type="scientific">Candidatus Kaiserbacteria bacterium RIFCSPHIGHO2_02_FULL_54_22</name>
    <dbReference type="NCBI Taxonomy" id="1798495"/>
    <lineage>
        <taxon>Bacteria</taxon>
        <taxon>Candidatus Kaiseribacteriota</taxon>
    </lineage>
</organism>
<dbReference type="STRING" id="1798495.A3C19_02590"/>
<gene>
    <name evidence="1" type="ORF">A3C19_02590</name>
</gene>
<dbReference type="EMBL" id="MFLI01000005">
    <property type="protein sequence ID" value="OGG62665.1"/>
    <property type="molecule type" value="Genomic_DNA"/>
</dbReference>
<comment type="caution">
    <text evidence="1">The sequence shown here is derived from an EMBL/GenBank/DDBJ whole genome shotgun (WGS) entry which is preliminary data.</text>
</comment>
<proteinExistence type="predicted"/>